<evidence type="ECO:0000313" key="2">
    <source>
        <dbReference type="Proteomes" id="UP000283975"/>
    </source>
</evidence>
<protein>
    <submittedName>
        <fullName evidence="1">DUF5055 domain-containing protein</fullName>
    </submittedName>
</protein>
<proteinExistence type="predicted"/>
<dbReference type="AlphaFoldDB" id="A0A414B046"/>
<evidence type="ECO:0000313" key="1">
    <source>
        <dbReference type="EMBL" id="RHC58334.1"/>
    </source>
</evidence>
<sequence>MAKQIVFTYEDKEYTLEFTRRTVKQMEDEGFVAQDIDRKPMTLLPALFAGAFKAHHRFVKQDVIDKIYAGMPHKDELIGKLAEMYNDPIVTLMEEPDEKAVKNVSWEANW</sequence>
<comment type="caution">
    <text evidence="1">The sequence shown here is derived from an EMBL/GenBank/DDBJ whole genome shotgun (WGS) entry which is preliminary data.</text>
</comment>
<accession>A0A414B046</accession>
<organism evidence="1 2">
    <name type="scientific">Enterocloster bolteae</name>
    <dbReference type="NCBI Taxonomy" id="208479"/>
    <lineage>
        <taxon>Bacteria</taxon>
        <taxon>Bacillati</taxon>
        <taxon>Bacillota</taxon>
        <taxon>Clostridia</taxon>
        <taxon>Lachnospirales</taxon>
        <taxon>Lachnospiraceae</taxon>
        <taxon>Enterocloster</taxon>
    </lineage>
</organism>
<reference evidence="1 2" key="1">
    <citation type="submission" date="2018-08" db="EMBL/GenBank/DDBJ databases">
        <title>A genome reference for cultivated species of the human gut microbiota.</title>
        <authorList>
            <person name="Zou Y."/>
            <person name="Xue W."/>
            <person name="Luo G."/>
        </authorList>
    </citation>
    <scope>NUCLEOTIDE SEQUENCE [LARGE SCALE GENOMIC DNA]</scope>
    <source>
        <strain evidence="1 2">AM35-14</strain>
    </source>
</reference>
<name>A0A414B046_9FIRM</name>
<dbReference type="Pfam" id="PF16478">
    <property type="entry name" value="DUF5055"/>
    <property type="match status" value="1"/>
</dbReference>
<dbReference type="Proteomes" id="UP000283975">
    <property type="component" value="Unassembled WGS sequence"/>
</dbReference>
<dbReference type="EMBL" id="QSHZ01000002">
    <property type="protein sequence ID" value="RHC58334.1"/>
    <property type="molecule type" value="Genomic_DNA"/>
</dbReference>
<gene>
    <name evidence="1" type="ORF">DW839_01910</name>
</gene>
<dbReference type="InterPro" id="IPR032481">
    <property type="entry name" value="DUF5055"/>
</dbReference>